<evidence type="ECO:0000256" key="1">
    <source>
        <dbReference type="SAM" id="MobiDB-lite"/>
    </source>
</evidence>
<name>A0ABQ6HW17_9MICO</name>
<evidence type="ECO:0000313" key="3">
    <source>
        <dbReference type="Proteomes" id="UP001157109"/>
    </source>
</evidence>
<proteinExistence type="predicted"/>
<sequence>MRPTTAAPDNAHLFMRARGLIRTAAMATAASRTRTKSLFQHETPATAPTATHQVGLSRSARKDRTMTTCQANRSRVAVTKTWPIRSGYTVKALDQAASR</sequence>
<gene>
    <name evidence="2" type="ORF">GCM10025862_37600</name>
</gene>
<dbReference type="Proteomes" id="UP001157109">
    <property type="component" value="Unassembled WGS sequence"/>
</dbReference>
<dbReference type="EMBL" id="BSUJ01000001">
    <property type="protein sequence ID" value="GMA21739.1"/>
    <property type="molecule type" value="Genomic_DNA"/>
</dbReference>
<feature type="region of interest" description="Disordered" evidence="1">
    <location>
        <begin position="44"/>
        <end position="69"/>
    </location>
</feature>
<protein>
    <submittedName>
        <fullName evidence="2">Uncharacterized protein</fullName>
    </submittedName>
</protein>
<organism evidence="2 3">
    <name type="scientific">Arsenicicoccus piscis</name>
    <dbReference type="NCBI Taxonomy" id="673954"/>
    <lineage>
        <taxon>Bacteria</taxon>
        <taxon>Bacillati</taxon>
        <taxon>Actinomycetota</taxon>
        <taxon>Actinomycetes</taxon>
        <taxon>Micrococcales</taxon>
        <taxon>Intrasporangiaceae</taxon>
        <taxon>Arsenicicoccus</taxon>
    </lineage>
</organism>
<accession>A0ABQ6HW17</accession>
<keyword evidence="3" id="KW-1185">Reference proteome</keyword>
<comment type="caution">
    <text evidence="2">The sequence shown here is derived from an EMBL/GenBank/DDBJ whole genome shotgun (WGS) entry which is preliminary data.</text>
</comment>
<reference evidence="3" key="1">
    <citation type="journal article" date="2019" name="Int. J. Syst. Evol. Microbiol.">
        <title>The Global Catalogue of Microorganisms (GCM) 10K type strain sequencing project: providing services to taxonomists for standard genome sequencing and annotation.</title>
        <authorList>
            <consortium name="The Broad Institute Genomics Platform"/>
            <consortium name="The Broad Institute Genome Sequencing Center for Infectious Disease"/>
            <person name="Wu L."/>
            <person name="Ma J."/>
        </authorList>
    </citation>
    <scope>NUCLEOTIDE SEQUENCE [LARGE SCALE GENOMIC DNA]</scope>
    <source>
        <strain evidence="3">NBRC 105830</strain>
    </source>
</reference>
<evidence type="ECO:0000313" key="2">
    <source>
        <dbReference type="EMBL" id="GMA21739.1"/>
    </source>
</evidence>